<dbReference type="AlphaFoldDB" id="A0A9D3RK54"/>
<dbReference type="InterPro" id="IPR027685">
    <property type="entry name" value="Shroom_fam"/>
</dbReference>
<name>A0A9D3RK54_ANGAN</name>
<feature type="region of interest" description="Disordered" evidence="2">
    <location>
        <begin position="1"/>
        <end position="197"/>
    </location>
</feature>
<protein>
    <recommendedName>
        <fullName evidence="3">ASD1 domain-containing protein</fullName>
    </recommendedName>
</protein>
<proteinExistence type="predicted"/>
<feature type="compositionally biased region" description="Polar residues" evidence="2">
    <location>
        <begin position="406"/>
        <end position="415"/>
    </location>
</feature>
<dbReference type="GO" id="GO:0007015">
    <property type="term" value="P:actin filament organization"/>
    <property type="evidence" value="ECO:0007669"/>
    <property type="project" value="TreeGrafter"/>
</dbReference>
<dbReference type="GO" id="GO:0016324">
    <property type="term" value="C:apical plasma membrane"/>
    <property type="evidence" value="ECO:0007669"/>
    <property type="project" value="TreeGrafter"/>
</dbReference>
<evidence type="ECO:0000313" key="4">
    <source>
        <dbReference type="EMBL" id="KAG5833501.1"/>
    </source>
</evidence>
<organism evidence="4 5">
    <name type="scientific">Anguilla anguilla</name>
    <name type="common">European freshwater eel</name>
    <name type="synonym">Muraena anguilla</name>
    <dbReference type="NCBI Taxonomy" id="7936"/>
    <lineage>
        <taxon>Eukaryota</taxon>
        <taxon>Metazoa</taxon>
        <taxon>Chordata</taxon>
        <taxon>Craniata</taxon>
        <taxon>Vertebrata</taxon>
        <taxon>Euteleostomi</taxon>
        <taxon>Actinopterygii</taxon>
        <taxon>Neopterygii</taxon>
        <taxon>Teleostei</taxon>
        <taxon>Anguilliformes</taxon>
        <taxon>Anguillidae</taxon>
        <taxon>Anguilla</taxon>
    </lineage>
</organism>
<sequence length="517" mass="55760">MTRGAKETDQNSKSHKAQLRLSHPLPQGHYPNDQDSNYYGKQKGPPLDQLVAKPNGNERRSQGRDNGYHAESRYVNFPLSKHESEEGRTSQPRETPQDAWLSQEAVHSQYHMGAEAGSLQGPCPPNPQTGQQVTGNERFATILRNEIQERRTRLQKSQSTTALTGPAQAEEEEKGPEVSTETSASSSDGSFSTSYKDHLKEVQARVLQATSFRRRDLEPEVSPPASAPAAILQPEAPPPPAPWSPGSGAGSASRPKKVRSVSEPNKIHQVGVAGAGPEPEPSHPEPAGSLADRRKVFELTGKPVFQKPFLKQARGGRTKGGAGGGTHTGRGLPEGQRASLGQQPCTFAEYDPSWNVQWKPSGAKPAGRCHSADNILDPAVDDWNRTPCVHERARSSPSAELYGQSIPGSGRTSAEFSYPEDEPGGHEGATPRVSEQQHGVLGGRQISSQLERFSEPPPEGALWDDPESRGIAAALPPDHGYLHRLSDKPLPRNPEVPPPYQESQSRGSAPGEAGPVI</sequence>
<dbReference type="PANTHER" id="PTHR15012">
    <property type="entry name" value="APICAL PROTEIN/SHROOM-RELATED"/>
    <property type="match status" value="1"/>
</dbReference>
<feature type="region of interest" description="Disordered" evidence="2">
    <location>
        <begin position="390"/>
        <end position="517"/>
    </location>
</feature>
<feature type="compositionally biased region" description="Basic and acidic residues" evidence="2">
    <location>
        <begin position="480"/>
        <end position="490"/>
    </location>
</feature>
<feature type="domain" description="ASD1" evidence="3">
    <location>
        <begin position="199"/>
        <end position="271"/>
    </location>
</feature>
<dbReference type="GO" id="GO:0005912">
    <property type="term" value="C:adherens junction"/>
    <property type="evidence" value="ECO:0007669"/>
    <property type="project" value="TreeGrafter"/>
</dbReference>
<feature type="compositionally biased region" description="Low complexity" evidence="2">
    <location>
        <begin position="179"/>
        <end position="194"/>
    </location>
</feature>
<accession>A0A9D3RK54</accession>
<evidence type="ECO:0000313" key="5">
    <source>
        <dbReference type="Proteomes" id="UP001044222"/>
    </source>
</evidence>
<evidence type="ECO:0000259" key="3">
    <source>
        <dbReference type="PROSITE" id="PS51306"/>
    </source>
</evidence>
<evidence type="ECO:0000256" key="2">
    <source>
        <dbReference type="SAM" id="MobiDB-lite"/>
    </source>
</evidence>
<feature type="compositionally biased region" description="Basic and acidic residues" evidence="2">
    <location>
        <begin position="56"/>
        <end position="72"/>
    </location>
</feature>
<dbReference type="InterPro" id="IPR014800">
    <property type="entry name" value="ASD1_dom"/>
</dbReference>
<dbReference type="EMBL" id="JAFIRN010000016">
    <property type="protein sequence ID" value="KAG5833501.1"/>
    <property type="molecule type" value="Genomic_DNA"/>
</dbReference>
<gene>
    <name evidence="4" type="ORF">ANANG_G00276590</name>
</gene>
<feature type="compositionally biased region" description="Gly residues" evidence="2">
    <location>
        <begin position="318"/>
        <end position="328"/>
    </location>
</feature>
<dbReference type="GO" id="GO:0051015">
    <property type="term" value="F:actin filament binding"/>
    <property type="evidence" value="ECO:0007669"/>
    <property type="project" value="InterPro"/>
</dbReference>
<comment type="caution">
    <text evidence="4">The sequence shown here is derived from an EMBL/GenBank/DDBJ whole genome shotgun (WGS) entry which is preliminary data.</text>
</comment>
<dbReference type="Proteomes" id="UP001044222">
    <property type="component" value="Chromosome 16"/>
</dbReference>
<dbReference type="PROSITE" id="PS51306">
    <property type="entry name" value="ASD1"/>
    <property type="match status" value="1"/>
</dbReference>
<dbReference type="Pfam" id="PF08688">
    <property type="entry name" value="ASD1"/>
    <property type="match status" value="2"/>
</dbReference>
<reference evidence="4" key="1">
    <citation type="submission" date="2021-01" db="EMBL/GenBank/DDBJ databases">
        <title>A chromosome-scale assembly of European eel, Anguilla anguilla.</title>
        <authorList>
            <person name="Henkel C."/>
            <person name="Jong-Raadsen S.A."/>
            <person name="Dufour S."/>
            <person name="Weltzien F.-A."/>
            <person name="Palstra A.P."/>
            <person name="Pelster B."/>
            <person name="Spaink H.P."/>
            <person name="Van Den Thillart G.E."/>
            <person name="Jansen H."/>
            <person name="Zahm M."/>
            <person name="Klopp C."/>
            <person name="Cedric C."/>
            <person name="Louis A."/>
            <person name="Berthelot C."/>
            <person name="Parey E."/>
            <person name="Roest Crollius H."/>
            <person name="Montfort J."/>
            <person name="Robinson-Rechavi M."/>
            <person name="Bucao C."/>
            <person name="Bouchez O."/>
            <person name="Gislard M."/>
            <person name="Lluch J."/>
            <person name="Milhes M."/>
            <person name="Lampietro C."/>
            <person name="Lopez Roques C."/>
            <person name="Donnadieu C."/>
            <person name="Braasch I."/>
            <person name="Desvignes T."/>
            <person name="Postlethwait J."/>
            <person name="Bobe J."/>
            <person name="Guiguen Y."/>
            <person name="Dirks R."/>
        </authorList>
    </citation>
    <scope>NUCLEOTIDE SEQUENCE</scope>
    <source>
        <strain evidence="4">Tag_6206</strain>
        <tissue evidence="4">Liver</tissue>
    </source>
</reference>
<dbReference type="GO" id="GO:0030864">
    <property type="term" value="C:cortical actin cytoskeleton"/>
    <property type="evidence" value="ECO:0007669"/>
    <property type="project" value="TreeGrafter"/>
</dbReference>
<feature type="region of interest" description="Disordered" evidence="2">
    <location>
        <begin position="210"/>
        <end position="344"/>
    </location>
</feature>
<keyword evidence="5" id="KW-1185">Reference proteome</keyword>
<keyword evidence="1" id="KW-0009">Actin-binding</keyword>
<feature type="compositionally biased region" description="Pro residues" evidence="2">
    <location>
        <begin position="491"/>
        <end position="500"/>
    </location>
</feature>
<feature type="compositionally biased region" description="Basic and acidic residues" evidence="2">
    <location>
        <begin position="1"/>
        <end position="12"/>
    </location>
</feature>
<dbReference type="PANTHER" id="PTHR15012:SF8">
    <property type="entry name" value="PROTEIN SHROOM2"/>
    <property type="match status" value="1"/>
</dbReference>
<dbReference type="GO" id="GO:0043296">
    <property type="term" value="C:apical junction complex"/>
    <property type="evidence" value="ECO:0007669"/>
    <property type="project" value="TreeGrafter"/>
</dbReference>
<feature type="compositionally biased region" description="Low complexity" evidence="2">
    <location>
        <begin position="244"/>
        <end position="253"/>
    </location>
</feature>
<evidence type="ECO:0000256" key="1">
    <source>
        <dbReference type="PROSITE-ProRule" id="PRU00637"/>
    </source>
</evidence>